<organism evidence="2 3">
    <name type="scientific">Portunus trituberculatus</name>
    <name type="common">Swimming crab</name>
    <name type="synonym">Neptunus trituberculatus</name>
    <dbReference type="NCBI Taxonomy" id="210409"/>
    <lineage>
        <taxon>Eukaryota</taxon>
        <taxon>Metazoa</taxon>
        <taxon>Ecdysozoa</taxon>
        <taxon>Arthropoda</taxon>
        <taxon>Crustacea</taxon>
        <taxon>Multicrustacea</taxon>
        <taxon>Malacostraca</taxon>
        <taxon>Eumalacostraca</taxon>
        <taxon>Eucarida</taxon>
        <taxon>Decapoda</taxon>
        <taxon>Pleocyemata</taxon>
        <taxon>Brachyura</taxon>
        <taxon>Eubrachyura</taxon>
        <taxon>Portunoidea</taxon>
        <taxon>Portunidae</taxon>
        <taxon>Portuninae</taxon>
        <taxon>Portunus</taxon>
    </lineage>
</organism>
<dbReference type="Proteomes" id="UP000324222">
    <property type="component" value="Unassembled WGS sequence"/>
</dbReference>
<protein>
    <submittedName>
        <fullName evidence="2">Uncharacterized protein</fullName>
    </submittedName>
</protein>
<evidence type="ECO:0000256" key="1">
    <source>
        <dbReference type="SAM" id="MobiDB-lite"/>
    </source>
</evidence>
<gene>
    <name evidence="2" type="ORF">E2C01_031945</name>
</gene>
<dbReference type="EMBL" id="VSRR010004065">
    <property type="protein sequence ID" value="MPC38438.1"/>
    <property type="molecule type" value="Genomic_DNA"/>
</dbReference>
<proteinExistence type="predicted"/>
<feature type="compositionally biased region" description="Basic and acidic residues" evidence="1">
    <location>
        <begin position="1"/>
        <end position="22"/>
    </location>
</feature>
<comment type="caution">
    <text evidence="2">The sequence shown here is derived from an EMBL/GenBank/DDBJ whole genome shotgun (WGS) entry which is preliminary data.</text>
</comment>
<keyword evidence="3" id="KW-1185">Reference proteome</keyword>
<evidence type="ECO:0000313" key="3">
    <source>
        <dbReference type="Proteomes" id="UP000324222"/>
    </source>
</evidence>
<reference evidence="2 3" key="1">
    <citation type="submission" date="2019-05" db="EMBL/GenBank/DDBJ databases">
        <title>Another draft genome of Portunus trituberculatus and its Hox gene families provides insights of decapod evolution.</title>
        <authorList>
            <person name="Jeong J.-H."/>
            <person name="Song I."/>
            <person name="Kim S."/>
            <person name="Choi T."/>
            <person name="Kim D."/>
            <person name="Ryu S."/>
            <person name="Kim W."/>
        </authorList>
    </citation>
    <scope>NUCLEOTIDE SEQUENCE [LARGE SCALE GENOMIC DNA]</scope>
    <source>
        <tissue evidence="2">Muscle</tissue>
    </source>
</reference>
<feature type="region of interest" description="Disordered" evidence="1">
    <location>
        <begin position="1"/>
        <end position="24"/>
    </location>
</feature>
<name>A0A5B7EZK5_PORTR</name>
<dbReference type="AlphaFoldDB" id="A0A5B7EZK5"/>
<evidence type="ECO:0000313" key="2">
    <source>
        <dbReference type="EMBL" id="MPC38438.1"/>
    </source>
</evidence>
<sequence length="80" mass="8832">MARGEGVRVGKEVSEETGREGPAKSLVIAGRQLSSVHRKEARRGVHQVAGTTARHHLPCLSRSAMPLHSPYCFWKEVKND</sequence>
<accession>A0A5B7EZK5</accession>